<dbReference type="Gene3D" id="3.40.50.150">
    <property type="entry name" value="Vaccinia Virus protein VP39"/>
    <property type="match status" value="1"/>
</dbReference>
<evidence type="ECO:0000256" key="1">
    <source>
        <dbReference type="ARBA" id="ARBA00010815"/>
    </source>
</evidence>
<reference evidence="7 8" key="1">
    <citation type="submission" date="2018-09" db="EMBL/GenBank/DDBJ databases">
        <title>Sphingomonas peninsula sp. nov., isolated from fildes peninsula, Antarctic soil.</title>
        <authorList>
            <person name="Yingchao G."/>
        </authorList>
    </citation>
    <scope>NUCLEOTIDE SEQUENCE [LARGE SCALE GENOMIC DNA]</scope>
    <source>
        <strain evidence="7 8">YZ-8</strain>
    </source>
</reference>
<dbReference type="Pfam" id="PF02353">
    <property type="entry name" value="CMAS"/>
    <property type="match status" value="1"/>
</dbReference>
<dbReference type="SUPFAM" id="SSF53335">
    <property type="entry name" value="S-adenosyl-L-methionine-dependent methyltransferases"/>
    <property type="match status" value="1"/>
</dbReference>
<evidence type="ECO:0000256" key="6">
    <source>
        <dbReference type="PIRSR" id="PIRSR003085-1"/>
    </source>
</evidence>
<keyword evidence="8" id="KW-1185">Reference proteome</keyword>
<dbReference type="GO" id="GO:0008168">
    <property type="term" value="F:methyltransferase activity"/>
    <property type="evidence" value="ECO:0007669"/>
    <property type="project" value="UniProtKB-KW"/>
</dbReference>
<protein>
    <submittedName>
        <fullName evidence="7">Class I SAM-dependent methyltransferase</fullName>
    </submittedName>
</protein>
<dbReference type="Proteomes" id="UP000276254">
    <property type="component" value="Chromosome"/>
</dbReference>
<evidence type="ECO:0000256" key="3">
    <source>
        <dbReference type="ARBA" id="ARBA00022679"/>
    </source>
</evidence>
<proteinExistence type="inferred from homology"/>
<evidence type="ECO:0000313" key="7">
    <source>
        <dbReference type="EMBL" id="AYJ87486.1"/>
    </source>
</evidence>
<dbReference type="GO" id="GO:0008610">
    <property type="term" value="P:lipid biosynthetic process"/>
    <property type="evidence" value="ECO:0007669"/>
    <property type="project" value="InterPro"/>
</dbReference>
<evidence type="ECO:0000313" key="8">
    <source>
        <dbReference type="Proteomes" id="UP000276254"/>
    </source>
</evidence>
<dbReference type="RefSeq" id="WP_121154855.1">
    <property type="nucleotide sequence ID" value="NZ_CP032829.1"/>
</dbReference>
<keyword evidence="5" id="KW-0443">Lipid metabolism</keyword>
<feature type="active site" evidence="6">
    <location>
        <position position="391"/>
    </location>
</feature>
<dbReference type="AlphaFoldDB" id="A0A494TNV3"/>
<evidence type="ECO:0000256" key="4">
    <source>
        <dbReference type="ARBA" id="ARBA00022691"/>
    </source>
</evidence>
<dbReference type="PANTHER" id="PTHR43667">
    <property type="entry name" value="CYCLOPROPANE-FATTY-ACYL-PHOSPHOLIPID SYNTHASE"/>
    <property type="match status" value="1"/>
</dbReference>
<dbReference type="InterPro" id="IPR029063">
    <property type="entry name" value="SAM-dependent_MTases_sf"/>
</dbReference>
<dbReference type="EMBL" id="CP032829">
    <property type="protein sequence ID" value="AYJ87486.1"/>
    <property type="molecule type" value="Genomic_DNA"/>
</dbReference>
<dbReference type="InterPro" id="IPR003333">
    <property type="entry name" value="CMAS"/>
</dbReference>
<gene>
    <name evidence="7" type="ORF">D3Y57_18110</name>
</gene>
<dbReference type="InterPro" id="IPR050723">
    <property type="entry name" value="CFA/CMAS"/>
</dbReference>
<keyword evidence="4" id="KW-0949">S-adenosyl-L-methionine</keyword>
<keyword evidence="2 7" id="KW-0489">Methyltransferase</keyword>
<dbReference type="OrthoDB" id="9782855at2"/>
<dbReference type="CDD" id="cd02440">
    <property type="entry name" value="AdoMet_MTases"/>
    <property type="match status" value="1"/>
</dbReference>
<accession>A0A494TNV3</accession>
<comment type="similarity">
    <text evidence="1">Belongs to the CFA/CMAS family.</text>
</comment>
<dbReference type="PIRSF" id="PIRSF003085">
    <property type="entry name" value="CMAS"/>
    <property type="match status" value="1"/>
</dbReference>
<name>A0A494TNV3_SPHPE</name>
<organism evidence="7 8">
    <name type="scientific">Sphingomonas paeninsulae</name>
    <dbReference type="NCBI Taxonomy" id="2319844"/>
    <lineage>
        <taxon>Bacteria</taxon>
        <taxon>Pseudomonadati</taxon>
        <taxon>Pseudomonadota</taxon>
        <taxon>Alphaproteobacteria</taxon>
        <taxon>Sphingomonadales</taxon>
        <taxon>Sphingomonadaceae</taxon>
        <taxon>Sphingomonas</taxon>
    </lineage>
</organism>
<evidence type="ECO:0000256" key="5">
    <source>
        <dbReference type="ARBA" id="ARBA00023098"/>
    </source>
</evidence>
<dbReference type="GO" id="GO:0032259">
    <property type="term" value="P:methylation"/>
    <property type="evidence" value="ECO:0007669"/>
    <property type="project" value="UniProtKB-KW"/>
</dbReference>
<keyword evidence="3 7" id="KW-0808">Transferase</keyword>
<dbReference type="KEGG" id="spha:D3Y57_18110"/>
<evidence type="ECO:0000256" key="2">
    <source>
        <dbReference type="ARBA" id="ARBA00022603"/>
    </source>
</evidence>
<sequence length="411" mass="45296">MNASTPARGRDLARRIGWVERLSAKPFDAILDRIDEGLQFGTIEASFPDGTVRIFGGRGAGPNAVVSLHRWRGLLRLATSGSVGWYEAWAANEWSSPDSVPLFDLFMRNRATLGRAARGGGISRIIKRARHWLHRNNRSGARRNIIAHYDLGNDFYAAWLDLTMSYSSALFVDSTQSEALSEAQQRKMDATLDRLDLSPGQTLLEIGCGWGGLLARASGRGIKAVGLTLSPSQKRYADHALAGSATVSLTDYRDISGQFDGIASVEMVEAVGQEYWPDFLDSVSRCLKSGGRAAIQFISIADDIFESYASSADFIQTFIFPGGMLLSTSRFRALAEARGLSWTAQHDFGQDYAETLRRWRENFDAALEQGGLPQGFDGRFVALWRYYLMYCEGGFRSGGIQVSQVTLVKQA</sequence>
<dbReference type="PANTHER" id="PTHR43667:SF2">
    <property type="entry name" value="FATTY ACID C-METHYL TRANSFERASE"/>
    <property type="match status" value="1"/>
</dbReference>